<sequence>MSNINLTLYYFISNSLILFSNETLYHYFSTQLPPCPPTLDESYVSMNKPASVNQGEISLVNDKSVDIELVAPQSGSSNNISSNLSVPSLQSGCFNSSAPSTPTATITSASTSTVEASAEPFTYQLNPVIEYLYNRWKLKWAA</sequence>
<name>A0A137PC13_CONC2</name>
<evidence type="ECO:0000313" key="1">
    <source>
        <dbReference type="EMBL" id="KXN72540.1"/>
    </source>
</evidence>
<organism evidence="1 2">
    <name type="scientific">Conidiobolus coronatus (strain ATCC 28846 / CBS 209.66 / NRRL 28638)</name>
    <name type="common">Delacroixia coronata</name>
    <dbReference type="NCBI Taxonomy" id="796925"/>
    <lineage>
        <taxon>Eukaryota</taxon>
        <taxon>Fungi</taxon>
        <taxon>Fungi incertae sedis</taxon>
        <taxon>Zoopagomycota</taxon>
        <taxon>Entomophthoromycotina</taxon>
        <taxon>Entomophthoromycetes</taxon>
        <taxon>Entomophthorales</taxon>
        <taxon>Ancylistaceae</taxon>
        <taxon>Conidiobolus</taxon>
    </lineage>
</organism>
<dbReference type="EMBL" id="KQ964451">
    <property type="protein sequence ID" value="KXN72540.1"/>
    <property type="molecule type" value="Genomic_DNA"/>
</dbReference>
<dbReference type="AlphaFoldDB" id="A0A137PC13"/>
<reference evidence="1 2" key="1">
    <citation type="journal article" date="2015" name="Genome Biol. Evol.">
        <title>Phylogenomic analyses indicate that early fungi evolved digesting cell walls of algal ancestors of land plants.</title>
        <authorList>
            <person name="Chang Y."/>
            <person name="Wang S."/>
            <person name="Sekimoto S."/>
            <person name="Aerts A.L."/>
            <person name="Choi C."/>
            <person name="Clum A."/>
            <person name="LaButti K.M."/>
            <person name="Lindquist E.A."/>
            <person name="Yee Ngan C."/>
            <person name="Ohm R.A."/>
            <person name="Salamov A.A."/>
            <person name="Grigoriev I.V."/>
            <person name="Spatafora J.W."/>
            <person name="Berbee M.L."/>
        </authorList>
    </citation>
    <scope>NUCLEOTIDE SEQUENCE [LARGE SCALE GENOMIC DNA]</scope>
    <source>
        <strain evidence="1 2">NRRL 28638</strain>
    </source>
</reference>
<evidence type="ECO:0000313" key="2">
    <source>
        <dbReference type="Proteomes" id="UP000070444"/>
    </source>
</evidence>
<gene>
    <name evidence="1" type="ORF">CONCODRAFT_131174</name>
</gene>
<accession>A0A137PC13</accession>
<keyword evidence="2" id="KW-1185">Reference proteome</keyword>
<protein>
    <submittedName>
        <fullName evidence="1">Uncharacterized protein</fullName>
    </submittedName>
</protein>
<proteinExistence type="predicted"/>
<dbReference type="Proteomes" id="UP000070444">
    <property type="component" value="Unassembled WGS sequence"/>
</dbReference>